<keyword evidence="2" id="KW-1185">Reference proteome</keyword>
<comment type="caution">
    <text evidence="1">The sequence shown here is derived from an EMBL/GenBank/DDBJ whole genome shotgun (WGS) entry which is preliminary data.</text>
</comment>
<dbReference type="Proteomes" id="UP000244956">
    <property type="component" value="Unassembled WGS sequence"/>
</dbReference>
<dbReference type="InterPro" id="IPR020018">
    <property type="entry name" value="Motility-assoc_lipoprot_GldH"/>
</dbReference>
<evidence type="ECO:0000313" key="2">
    <source>
        <dbReference type="Proteomes" id="UP000244956"/>
    </source>
</evidence>
<gene>
    <name evidence="1" type="ORF">DDZ16_11275</name>
</gene>
<dbReference type="NCBIfam" id="TIGR03511">
    <property type="entry name" value="GldH_lipo"/>
    <property type="match status" value="1"/>
</dbReference>
<dbReference type="Pfam" id="PF14109">
    <property type="entry name" value="GldH_lipo"/>
    <property type="match status" value="1"/>
</dbReference>
<organism evidence="1 2">
    <name type="scientific">Marinilabilia rubra</name>
    <dbReference type="NCBI Taxonomy" id="2162893"/>
    <lineage>
        <taxon>Bacteria</taxon>
        <taxon>Pseudomonadati</taxon>
        <taxon>Bacteroidota</taxon>
        <taxon>Bacteroidia</taxon>
        <taxon>Marinilabiliales</taxon>
        <taxon>Marinilabiliaceae</taxon>
        <taxon>Marinilabilia</taxon>
    </lineage>
</organism>
<dbReference type="EMBL" id="QEWP01000008">
    <property type="protein sequence ID" value="PWD99172.1"/>
    <property type="molecule type" value="Genomic_DNA"/>
</dbReference>
<reference evidence="1 2" key="1">
    <citation type="submission" date="2018-05" db="EMBL/GenBank/DDBJ databases">
        <title>Marinilabilia rubrum sp. nov., isolated from saltern sediment.</title>
        <authorList>
            <person name="Zhang R."/>
        </authorList>
    </citation>
    <scope>NUCLEOTIDE SEQUENCE [LARGE SCALE GENOMIC DNA]</scope>
    <source>
        <strain evidence="1 2">WTE16</strain>
    </source>
</reference>
<keyword evidence="1" id="KW-0449">Lipoprotein</keyword>
<accession>A0A2U2B7Z4</accession>
<protein>
    <submittedName>
        <fullName evidence="1">Gliding motility lipoprotein GldH</fullName>
    </submittedName>
</protein>
<evidence type="ECO:0000313" key="1">
    <source>
        <dbReference type="EMBL" id="PWD99172.1"/>
    </source>
</evidence>
<sequence>MINHPIPQAIKNVSPLSLVLLLISLFSCNQGAIYEEKYEFAGNGWYKDSVVTFNPVLEDTSKVLNLGFSMEHSNDYPYSNLWLFIEVKSPDGHMQTDTMEYFLAEPDGRWIGKGNDDSRLLYWLYKRGVKLSTPGTYSFSIRQGMRRADLFGIHSFSLWVEEAEMKQDNSN</sequence>
<dbReference type="OrthoDB" id="982482at2"/>
<dbReference type="AlphaFoldDB" id="A0A2U2B7Z4"/>
<name>A0A2U2B7Z4_9BACT</name>
<proteinExistence type="predicted"/>